<protein>
    <recommendedName>
        <fullName evidence="1">Acid sugar phosphatase</fullName>
        <ecNumber evidence="1">3.1.3.-</ecNumber>
    </recommendedName>
</protein>
<dbReference type="Pfam" id="PF13344">
    <property type="entry name" value="Hydrolase_6"/>
    <property type="match status" value="1"/>
</dbReference>
<evidence type="ECO:0000313" key="3">
    <source>
        <dbReference type="Proteomes" id="UP001168694"/>
    </source>
</evidence>
<comment type="caution">
    <text evidence="2">The sequence shown here is derived from an EMBL/GenBank/DDBJ whole genome shotgun (WGS) entry which is preliminary data.</text>
</comment>
<name>A0ABT8E9A8_9BACL</name>
<dbReference type="EMBL" id="JAUHLN010000003">
    <property type="protein sequence ID" value="MDN4074493.1"/>
    <property type="molecule type" value="Genomic_DNA"/>
</dbReference>
<comment type="cofactor">
    <cofactor evidence="1">
        <name>Mg(2+)</name>
        <dbReference type="ChEBI" id="CHEBI:18420"/>
    </cofactor>
</comment>
<keyword evidence="1" id="KW-0479">Metal-binding</keyword>
<gene>
    <name evidence="2" type="ORF">QYF49_16050</name>
</gene>
<keyword evidence="3" id="KW-1185">Reference proteome</keyword>
<keyword evidence="1" id="KW-0460">Magnesium</keyword>
<evidence type="ECO:0000313" key="2">
    <source>
        <dbReference type="EMBL" id="MDN4074493.1"/>
    </source>
</evidence>
<dbReference type="SUPFAM" id="SSF56784">
    <property type="entry name" value="HAD-like"/>
    <property type="match status" value="1"/>
</dbReference>
<comment type="function">
    <text evidence="1">Catalyzes the dephosphorylation of 2-6 carbon acid sugars in vitro.</text>
</comment>
<dbReference type="RefSeq" id="WP_290400620.1">
    <property type="nucleotide sequence ID" value="NZ_JAUHLN010000003.1"/>
</dbReference>
<organism evidence="2 3">
    <name type="scientific">Fictibacillus terranigra</name>
    <dbReference type="NCBI Taxonomy" id="3058424"/>
    <lineage>
        <taxon>Bacteria</taxon>
        <taxon>Bacillati</taxon>
        <taxon>Bacillota</taxon>
        <taxon>Bacilli</taxon>
        <taxon>Bacillales</taxon>
        <taxon>Fictibacillaceae</taxon>
        <taxon>Fictibacillus</taxon>
    </lineage>
</organism>
<dbReference type="PANTHER" id="PTHR19288">
    <property type="entry name" value="4-NITROPHENYLPHOSPHATASE-RELATED"/>
    <property type="match status" value="1"/>
</dbReference>
<comment type="similarity">
    <text evidence="1">Belongs to the HAD-like hydrolase superfamily. NagD family.</text>
</comment>
<dbReference type="GO" id="GO:0016787">
    <property type="term" value="F:hydrolase activity"/>
    <property type="evidence" value="ECO:0007669"/>
    <property type="project" value="UniProtKB-KW"/>
</dbReference>
<dbReference type="PANTHER" id="PTHR19288:SF46">
    <property type="entry name" value="HALOACID DEHALOGENASE-LIKE HYDROLASE DOMAIN-CONTAINING PROTEIN 2"/>
    <property type="match status" value="1"/>
</dbReference>
<dbReference type="InterPro" id="IPR023214">
    <property type="entry name" value="HAD_sf"/>
</dbReference>
<sequence>MVKGFIFDLDGTVYVEDQIIDGGKEAIQYLRDGGHKVVFFTNKSISTRNDYVKKLQRLGIDVSIEEVINSNYITAKFLKQNMNSNDAVYVIGEHALFEELIIEGIRLTEDPNLATYVVLGWDRQFNYMKLNLAYQAWAKNRATILATNPDRTCPVIDGQLPDCGSIIGAMEGTIGRPIDYIMGKPSKLAADIVIRDVLKLKPEECYIIGDRLETDIRMGNDNGIQTVLVLSGISTKAMLKESVHKPSYILQSIKDIHQLQFNSHLPITSN</sequence>
<dbReference type="InterPro" id="IPR006357">
    <property type="entry name" value="HAD-SF_hydro_IIA"/>
</dbReference>
<dbReference type="Proteomes" id="UP001168694">
    <property type="component" value="Unassembled WGS sequence"/>
</dbReference>
<reference evidence="2" key="1">
    <citation type="submission" date="2023-06" db="EMBL/GenBank/DDBJ databases">
        <title>Draft Genome Sequences of Representative Paenibacillus Polymyxa, Bacillus cereus, Fictibacillus sp., and Brevibacillus agri Strains Isolated from Amazonian Dark Earth.</title>
        <authorList>
            <person name="Pellegrinetti T.A."/>
            <person name="Cunha I.C.M."/>
            <person name="Chaves M.G."/>
            <person name="Freitas A.S."/>
            <person name="Silva A.V.R."/>
            <person name="Tsai S.M."/>
            <person name="Mendes L.W."/>
        </authorList>
    </citation>
    <scope>NUCLEOTIDE SEQUENCE</scope>
    <source>
        <strain evidence="2">CENA-BCM004</strain>
    </source>
</reference>
<dbReference type="Gene3D" id="3.40.50.1000">
    <property type="entry name" value="HAD superfamily/HAD-like"/>
    <property type="match status" value="2"/>
</dbReference>
<dbReference type="EC" id="3.1.3.-" evidence="1"/>
<dbReference type="PIRSF" id="PIRSF000915">
    <property type="entry name" value="PGP-type_phosphatase"/>
    <property type="match status" value="1"/>
</dbReference>
<dbReference type="NCBIfam" id="TIGR01460">
    <property type="entry name" value="HAD-SF-IIA"/>
    <property type="match status" value="1"/>
</dbReference>
<proteinExistence type="inferred from homology"/>
<evidence type="ECO:0000256" key="1">
    <source>
        <dbReference type="PIRNR" id="PIRNR000915"/>
    </source>
</evidence>
<accession>A0ABT8E9A8</accession>
<keyword evidence="2" id="KW-0378">Hydrolase</keyword>
<dbReference type="Pfam" id="PF13242">
    <property type="entry name" value="Hydrolase_like"/>
    <property type="match status" value="1"/>
</dbReference>
<dbReference type="InterPro" id="IPR036412">
    <property type="entry name" value="HAD-like_sf"/>
</dbReference>